<evidence type="ECO:0000256" key="1">
    <source>
        <dbReference type="SAM" id="Phobius"/>
    </source>
</evidence>
<protein>
    <submittedName>
        <fullName evidence="2">Uncharacterized protein</fullName>
    </submittedName>
</protein>
<gene>
    <name evidence="2" type="ORF">NP095_04395</name>
</gene>
<evidence type="ECO:0000313" key="3">
    <source>
        <dbReference type="Proteomes" id="UP001315860"/>
    </source>
</evidence>
<keyword evidence="3" id="KW-1185">Reference proteome</keyword>
<dbReference type="EMBL" id="CP101990">
    <property type="protein sequence ID" value="UUI69348.1"/>
    <property type="molecule type" value="Genomic_DNA"/>
</dbReference>
<feature type="transmembrane region" description="Helical" evidence="1">
    <location>
        <begin position="102"/>
        <end position="121"/>
    </location>
</feature>
<accession>A0ABY5KHX3</accession>
<sequence length="132" mass="13187">MGAQSPRQSLLLAVATGVVSILPIGRAPRGVKAALAAGTGLTAGGAAFVALRRPDLIAAAREPVPARQSAVVSAGLGVLAAGATVAGIATDRAFERALVRRGVAHPRLVLGVAGAVLSYAMDVLDRRSDTDD</sequence>
<keyword evidence="1" id="KW-0812">Transmembrane</keyword>
<proteinExistence type="predicted"/>
<feature type="transmembrane region" description="Helical" evidence="1">
    <location>
        <begin position="71"/>
        <end position="90"/>
    </location>
</feature>
<keyword evidence="1" id="KW-1133">Transmembrane helix</keyword>
<evidence type="ECO:0000313" key="2">
    <source>
        <dbReference type="EMBL" id="UUI69348.1"/>
    </source>
</evidence>
<reference evidence="2 3" key="1">
    <citation type="submission" date="2022-07" db="EMBL/GenBank/DDBJ databases">
        <title>Novel species in genus Aeromicrobium.</title>
        <authorList>
            <person name="Ye L."/>
        </authorList>
    </citation>
    <scope>NUCLEOTIDE SEQUENCE [LARGE SCALE GENOMIC DNA]</scope>
    <source>
        <strain evidence="3">zg-Y50</strain>
    </source>
</reference>
<feature type="transmembrane region" description="Helical" evidence="1">
    <location>
        <begin position="6"/>
        <end position="24"/>
    </location>
</feature>
<name>A0ABY5KHX3_9ACTN</name>
<dbReference type="Proteomes" id="UP001315860">
    <property type="component" value="Chromosome"/>
</dbReference>
<keyword evidence="1" id="KW-0472">Membrane</keyword>
<organism evidence="2 3">
    <name type="scientific">Aeromicrobium duanguangcaii</name>
    <dbReference type="NCBI Taxonomy" id="2968086"/>
    <lineage>
        <taxon>Bacteria</taxon>
        <taxon>Bacillati</taxon>
        <taxon>Actinomycetota</taxon>
        <taxon>Actinomycetes</taxon>
        <taxon>Propionibacteriales</taxon>
        <taxon>Nocardioidaceae</taxon>
        <taxon>Aeromicrobium</taxon>
    </lineage>
</organism>
<feature type="transmembrane region" description="Helical" evidence="1">
    <location>
        <begin position="31"/>
        <end position="51"/>
    </location>
</feature>
<dbReference type="RefSeq" id="WP_232417193.1">
    <property type="nucleotide sequence ID" value="NZ_CP101990.1"/>
</dbReference>